<evidence type="ECO:0000259" key="1">
    <source>
        <dbReference type="PROSITE" id="PS51184"/>
    </source>
</evidence>
<dbReference type="PANTHER" id="PTHR12480:SF21">
    <property type="entry name" value="JMJC DOMAIN-CONTAINING PROTEIN 8"/>
    <property type="match status" value="1"/>
</dbReference>
<dbReference type="InterPro" id="IPR036047">
    <property type="entry name" value="F-box-like_dom_sf"/>
</dbReference>
<dbReference type="PROSITE" id="PS51184">
    <property type="entry name" value="JMJC"/>
    <property type="match status" value="1"/>
</dbReference>
<dbReference type="PANTHER" id="PTHR12480">
    <property type="entry name" value="ARGININE DEMETHYLASE AND LYSYL-HYDROXYLASE JMJD"/>
    <property type="match status" value="1"/>
</dbReference>
<protein>
    <recommendedName>
        <fullName evidence="1">JmjC domain-containing protein</fullName>
    </recommendedName>
</protein>
<dbReference type="GO" id="GO:0000987">
    <property type="term" value="F:cis-regulatory region sequence-specific DNA binding"/>
    <property type="evidence" value="ECO:0007669"/>
    <property type="project" value="TreeGrafter"/>
</dbReference>
<dbReference type="OrthoDB" id="424465at2759"/>
<feature type="domain" description="JmjC" evidence="1">
    <location>
        <begin position="272"/>
        <end position="441"/>
    </location>
</feature>
<comment type="caution">
    <text evidence="2">The sequence shown here is derived from an EMBL/GenBank/DDBJ whole genome shotgun (WGS) entry which is preliminary data.</text>
</comment>
<dbReference type="Proteomes" id="UP000769528">
    <property type="component" value="Unassembled WGS sequence"/>
</dbReference>
<organism evidence="2 3">
    <name type="scientific">Wickerhamomyces mucosus</name>
    <dbReference type="NCBI Taxonomy" id="1378264"/>
    <lineage>
        <taxon>Eukaryota</taxon>
        <taxon>Fungi</taxon>
        <taxon>Dikarya</taxon>
        <taxon>Ascomycota</taxon>
        <taxon>Saccharomycotina</taxon>
        <taxon>Saccharomycetes</taxon>
        <taxon>Phaffomycetales</taxon>
        <taxon>Wickerhamomycetaceae</taxon>
        <taxon>Wickerhamomyces</taxon>
    </lineage>
</organism>
<dbReference type="Gene3D" id="2.60.120.650">
    <property type="entry name" value="Cupin"/>
    <property type="match status" value="1"/>
</dbReference>
<keyword evidence="3" id="KW-1185">Reference proteome</keyword>
<dbReference type="AlphaFoldDB" id="A0A9P8PVK2"/>
<reference evidence="2" key="2">
    <citation type="submission" date="2021-01" db="EMBL/GenBank/DDBJ databases">
        <authorList>
            <person name="Schikora-Tamarit M.A."/>
        </authorList>
    </citation>
    <scope>NUCLEOTIDE SEQUENCE</scope>
    <source>
        <strain evidence="2">CBS6341</strain>
    </source>
</reference>
<dbReference type="SMART" id="SM00558">
    <property type="entry name" value="JmjC"/>
    <property type="match status" value="1"/>
</dbReference>
<dbReference type="Pfam" id="PF12937">
    <property type="entry name" value="F-box-like"/>
    <property type="match status" value="1"/>
</dbReference>
<dbReference type="InterPro" id="IPR050910">
    <property type="entry name" value="JMJD6_ArgDemeth/LysHydrox"/>
</dbReference>
<dbReference type="InterPro" id="IPR041667">
    <property type="entry name" value="Cupin_8"/>
</dbReference>
<dbReference type="Gene3D" id="1.20.1280.50">
    <property type="match status" value="1"/>
</dbReference>
<dbReference type="InterPro" id="IPR001810">
    <property type="entry name" value="F-box_dom"/>
</dbReference>
<accession>A0A9P8PVK2</accession>
<proteinExistence type="predicted"/>
<dbReference type="SUPFAM" id="SSF81383">
    <property type="entry name" value="F-box domain"/>
    <property type="match status" value="1"/>
</dbReference>
<dbReference type="SUPFAM" id="SSF51197">
    <property type="entry name" value="Clavaminate synthase-like"/>
    <property type="match status" value="1"/>
</dbReference>
<dbReference type="EMBL" id="JAEUBF010000443">
    <property type="protein sequence ID" value="KAH3678415.1"/>
    <property type="molecule type" value="Genomic_DNA"/>
</dbReference>
<gene>
    <name evidence="2" type="ORF">WICMUC_001432</name>
</gene>
<evidence type="ECO:0000313" key="2">
    <source>
        <dbReference type="EMBL" id="KAH3678415.1"/>
    </source>
</evidence>
<sequence length="574" mass="66834">MTVEHQAKKKRNLSKGISRSLVSERHPLNVKPSGNSLVFTDSGLNNQKSKLLGSFRNFNDELILELLSFIEHPQDLLQLGHSSRVFYAFTYDEDLWRKIYMRKSSKDKNNKSDYPLGINRWLGSWRRTMLKLPEPKEALIQLPENLLCSDALFRPFQCSKIDYSVALKHLIEDEEESYKLRRTQNVKFGIERYDEDNLTLEIFNDQYLQKPFIISKKSNTRWPEWSLPRLLKRFSDVKFRQESVEWPLHFYADYHVNNSDESPLYLFDCQSEAMKKLVEEYKVPSIFSNDFFQLFNQKDWGVNCRPDYRWIIIGPERSGSTFHKDPNFTSAWNANLTGRKLWIMLPPNVKPPGISTDDTESEVTSPVGIAEWVLSGFYNDTLKLTEFQNCKIGITFPGEVMFVPSGWWHSVINLEDSVALTQNFVPDNSLAKVLHFLKSKPEQISGFHLNKFKKSLINFINSFSDRINEGNLQIFESFLQKVKTLDNDEDIGEVDCDKLGRLPIFEFFIELIKQNGRSQELEKALRELENIENEEFYKAGKNIVASKKWGSLVEGSSVSTFSFNFDDDENDDDL</sequence>
<evidence type="ECO:0000313" key="3">
    <source>
        <dbReference type="Proteomes" id="UP000769528"/>
    </source>
</evidence>
<dbReference type="InterPro" id="IPR003347">
    <property type="entry name" value="JmjC_dom"/>
</dbReference>
<dbReference type="GO" id="GO:0005634">
    <property type="term" value="C:nucleus"/>
    <property type="evidence" value="ECO:0007669"/>
    <property type="project" value="TreeGrafter"/>
</dbReference>
<dbReference type="Pfam" id="PF13621">
    <property type="entry name" value="Cupin_8"/>
    <property type="match status" value="1"/>
</dbReference>
<reference evidence="2" key="1">
    <citation type="journal article" date="2021" name="Open Biol.">
        <title>Shared evolutionary footprints suggest mitochondrial oxidative damage underlies multiple complex I losses in fungi.</title>
        <authorList>
            <person name="Schikora-Tamarit M.A."/>
            <person name="Marcet-Houben M."/>
            <person name="Nosek J."/>
            <person name="Gabaldon T."/>
        </authorList>
    </citation>
    <scope>NUCLEOTIDE SEQUENCE</scope>
    <source>
        <strain evidence="2">CBS6341</strain>
    </source>
</reference>
<name>A0A9P8PVK2_9ASCO</name>